<dbReference type="OrthoDB" id="907479at2759"/>
<evidence type="ECO:0000256" key="8">
    <source>
        <dbReference type="ARBA" id="ARBA00022989"/>
    </source>
</evidence>
<feature type="transmembrane region" description="Helical" evidence="11">
    <location>
        <begin position="83"/>
        <end position="106"/>
    </location>
</feature>
<keyword evidence="5 11" id="KW-0812">Transmembrane</keyword>
<dbReference type="STRING" id="88036.D8R9V4"/>
<evidence type="ECO:0000256" key="3">
    <source>
        <dbReference type="ARBA" id="ARBA00022448"/>
    </source>
</evidence>
<feature type="transmembrane region" description="Helical" evidence="11">
    <location>
        <begin position="51"/>
        <end position="71"/>
    </location>
</feature>
<evidence type="ECO:0000256" key="6">
    <source>
        <dbReference type="ARBA" id="ARBA00022723"/>
    </source>
</evidence>
<dbReference type="EMBL" id="GL377574">
    <property type="protein sequence ID" value="EFJ30958.1"/>
    <property type="molecule type" value="Genomic_DNA"/>
</dbReference>
<evidence type="ECO:0000313" key="14">
    <source>
        <dbReference type="Proteomes" id="UP000001514"/>
    </source>
</evidence>
<dbReference type="Pfam" id="PF03188">
    <property type="entry name" value="Cytochrom_B561"/>
    <property type="match status" value="1"/>
</dbReference>
<evidence type="ECO:0000256" key="1">
    <source>
        <dbReference type="ARBA" id="ARBA00001970"/>
    </source>
</evidence>
<dbReference type="GO" id="GO:0016491">
    <property type="term" value="F:oxidoreductase activity"/>
    <property type="evidence" value="ECO:0000318"/>
    <property type="project" value="GO_Central"/>
</dbReference>
<sequence length="233" mass="25433">MAVSWGIGPTPFILTVHILGVAAAILVLIWSISYRGGLNWNAVNKNLVFNIHPVLMVIGFIFVSSEAILVYKSVPGSKVYRKGVHLSLQAVALGLGIFGICAAFKYHNESKIDNLYSLHSWLGLGTIILFAIQWIAGFVTFWYPGAAANTRRSVLPWHVFLGIFIYVLAIASAQTGVLEKVTFLQTSKVFGHYDNEAYIANFTALAVLLLGVFTVLGAVIPTASAEEEYRALE</sequence>
<keyword evidence="8 11" id="KW-1133">Transmembrane helix</keyword>
<keyword evidence="9" id="KW-0408">Iron</keyword>
<dbReference type="Proteomes" id="UP000001514">
    <property type="component" value="Unassembled WGS sequence"/>
</dbReference>
<dbReference type="InterPro" id="IPR006593">
    <property type="entry name" value="Cyt_b561/ferric_Rdtase_TM"/>
</dbReference>
<keyword evidence="10 11" id="KW-0472">Membrane</keyword>
<dbReference type="InterPro" id="IPR043205">
    <property type="entry name" value="CYB561/CYBRD1-like"/>
</dbReference>
<dbReference type="HOGENOM" id="CLU_069712_0_1_1"/>
<evidence type="ECO:0000256" key="7">
    <source>
        <dbReference type="ARBA" id="ARBA00022982"/>
    </source>
</evidence>
<evidence type="ECO:0000313" key="13">
    <source>
        <dbReference type="EMBL" id="EFJ30958.1"/>
    </source>
</evidence>
<dbReference type="eggNOG" id="KOG1619">
    <property type="taxonomic scope" value="Eukaryota"/>
</dbReference>
<dbReference type="FunCoup" id="D8R9V4">
    <property type="interactions" value="1110"/>
</dbReference>
<evidence type="ECO:0000256" key="11">
    <source>
        <dbReference type="SAM" id="Phobius"/>
    </source>
</evidence>
<keyword evidence="4" id="KW-0349">Heme</keyword>
<comment type="subcellular location">
    <subcellularLocation>
        <location evidence="2">Membrane</location>
        <topology evidence="2">Multi-pass membrane protein</topology>
    </subcellularLocation>
</comment>
<dbReference type="GO" id="GO:0016020">
    <property type="term" value="C:membrane"/>
    <property type="evidence" value="ECO:0007669"/>
    <property type="project" value="UniProtKB-SubCell"/>
</dbReference>
<dbReference type="SMART" id="SM00665">
    <property type="entry name" value="B561"/>
    <property type="match status" value="1"/>
</dbReference>
<dbReference type="OMA" id="NLEQMWH"/>
<dbReference type="FunFam" id="1.20.120.1770:FF:000001">
    <property type="entry name" value="Cytochrome b reductase 1"/>
    <property type="match status" value="1"/>
</dbReference>
<dbReference type="PROSITE" id="PS50939">
    <property type="entry name" value="CYTOCHROME_B561"/>
    <property type="match status" value="1"/>
</dbReference>
<dbReference type="AlphaFoldDB" id="D8R9V4"/>
<keyword evidence="14" id="KW-1185">Reference proteome</keyword>
<evidence type="ECO:0000256" key="5">
    <source>
        <dbReference type="ARBA" id="ARBA00022692"/>
    </source>
</evidence>
<keyword evidence="3" id="KW-0813">Transport</keyword>
<evidence type="ECO:0000256" key="4">
    <source>
        <dbReference type="ARBA" id="ARBA00022617"/>
    </source>
</evidence>
<dbReference type="CDD" id="cd08766">
    <property type="entry name" value="Cyt_b561_ACYB-1_like"/>
    <property type="match status" value="1"/>
</dbReference>
<dbReference type="GO" id="GO:0046872">
    <property type="term" value="F:metal ion binding"/>
    <property type="evidence" value="ECO:0007669"/>
    <property type="project" value="UniProtKB-KW"/>
</dbReference>
<dbReference type="PANTHER" id="PTHR10106:SF22">
    <property type="entry name" value="TRANSMEMBRANE ASCORBATE FERRIREDUCTASE 1"/>
    <property type="match status" value="1"/>
</dbReference>
<organism evidence="14">
    <name type="scientific">Selaginella moellendorffii</name>
    <name type="common">Spikemoss</name>
    <dbReference type="NCBI Taxonomy" id="88036"/>
    <lineage>
        <taxon>Eukaryota</taxon>
        <taxon>Viridiplantae</taxon>
        <taxon>Streptophyta</taxon>
        <taxon>Embryophyta</taxon>
        <taxon>Tracheophyta</taxon>
        <taxon>Lycopodiopsida</taxon>
        <taxon>Selaginellales</taxon>
        <taxon>Selaginellaceae</taxon>
        <taxon>Selaginella</taxon>
    </lineage>
</organism>
<name>D8R9V4_SELML</name>
<dbReference type="Gramene" id="EFJ30958">
    <property type="protein sequence ID" value="EFJ30958"/>
    <property type="gene ID" value="SELMODRAFT_88335"/>
</dbReference>
<evidence type="ECO:0000256" key="10">
    <source>
        <dbReference type="ARBA" id="ARBA00023136"/>
    </source>
</evidence>
<feature type="domain" description="Cytochrome b561" evidence="12">
    <location>
        <begin position="15"/>
        <end position="219"/>
    </location>
</feature>
<evidence type="ECO:0000256" key="2">
    <source>
        <dbReference type="ARBA" id="ARBA00004141"/>
    </source>
</evidence>
<accession>D8R9V4</accession>
<dbReference type="PANTHER" id="PTHR10106">
    <property type="entry name" value="CYTOCHROME B561-RELATED"/>
    <property type="match status" value="1"/>
</dbReference>
<comment type="cofactor">
    <cofactor evidence="1">
        <name>heme b</name>
        <dbReference type="ChEBI" id="CHEBI:60344"/>
    </cofactor>
</comment>
<dbReference type="InParanoid" id="D8R9V4"/>
<protein>
    <recommendedName>
        <fullName evidence="12">Cytochrome b561 domain-containing protein</fullName>
    </recommendedName>
</protein>
<feature type="transmembrane region" description="Helical" evidence="11">
    <location>
        <begin position="118"/>
        <end position="143"/>
    </location>
</feature>
<dbReference type="Gene3D" id="1.20.120.1770">
    <property type="match status" value="1"/>
</dbReference>
<proteinExistence type="predicted"/>
<keyword evidence="6" id="KW-0479">Metal-binding</keyword>
<feature type="transmembrane region" description="Helical" evidence="11">
    <location>
        <begin position="12"/>
        <end position="31"/>
    </location>
</feature>
<feature type="transmembrane region" description="Helical" evidence="11">
    <location>
        <begin position="155"/>
        <end position="178"/>
    </location>
</feature>
<reference evidence="13 14" key="1">
    <citation type="journal article" date="2011" name="Science">
        <title>The Selaginella genome identifies genetic changes associated with the evolution of vascular plants.</title>
        <authorList>
            <person name="Banks J.A."/>
            <person name="Nishiyama T."/>
            <person name="Hasebe M."/>
            <person name="Bowman J.L."/>
            <person name="Gribskov M."/>
            <person name="dePamphilis C."/>
            <person name="Albert V.A."/>
            <person name="Aono N."/>
            <person name="Aoyama T."/>
            <person name="Ambrose B.A."/>
            <person name="Ashton N.W."/>
            <person name="Axtell M.J."/>
            <person name="Barker E."/>
            <person name="Barker M.S."/>
            <person name="Bennetzen J.L."/>
            <person name="Bonawitz N.D."/>
            <person name="Chapple C."/>
            <person name="Cheng C."/>
            <person name="Correa L.G."/>
            <person name="Dacre M."/>
            <person name="DeBarry J."/>
            <person name="Dreyer I."/>
            <person name="Elias M."/>
            <person name="Engstrom E.M."/>
            <person name="Estelle M."/>
            <person name="Feng L."/>
            <person name="Finet C."/>
            <person name="Floyd S.K."/>
            <person name="Frommer W.B."/>
            <person name="Fujita T."/>
            <person name="Gramzow L."/>
            <person name="Gutensohn M."/>
            <person name="Harholt J."/>
            <person name="Hattori M."/>
            <person name="Heyl A."/>
            <person name="Hirai T."/>
            <person name="Hiwatashi Y."/>
            <person name="Ishikawa M."/>
            <person name="Iwata M."/>
            <person name="Karol K.G."/>
            <person name="Koehler B."/>
            <person name="Kolukisaoglu U."/>
            <person name="Kubo M."/>
            <person name="Kurata T."/>
            <person name="Lalonde S."/>
            <person name="Li K."/>
            <person name="Li Y."/>
            <person name="Litt A."/>
            <person name="Lyons E."/>
            <person name="Manning G."/>
            <person name="Maruyama T."/>
            <person name="Michael T.P."/>
            <person name="Mikami K."/>
            <person name="Miyazaki S."/>
            <person name="Morinaga S."/>
            <person name="Murata T."/>
            <person name="Mueller-Roeber B."/>
            <person name="Nelson D.R."/>
            <person name="Obara M."/>
            <person name="Oguri Y."/>
            <person name="Olmstead R.G."/>
            <person name="Onodera N."/>
            <person name="Petersen B.L."/>
            <person name="Pils B."/>
            <person name="Prigge M."/>
            <person name="Rensing S.A."/>
            <person name="Riano-Pachon D.M."/>
            <person name="Roberts A.W."/>
            <person name="Sato Y."/>
            <person name="Scheller H.V."/>
            <person name="Schulz B."/>
            <person name="Schulz C."/>
            <person name="Shakirov E.V."/>
            <person name="Shibagaki N."/>
            <person name="Shinohara N."/>
            <person name="Shippen D.E."/>
            <person name="Soerensen I."/>
            <person name="Sotooka R."/>
            <person name="Sugimoto N."/>
            <person name="Sugita M."/>
            <person name="Sumikawa N."/>
            <person name="Tanurdzic M."/>
            <person name="Theissen G."/>
            <person name="Ulvskov P."/>
            <person name="Wakazuki S."/>
            <person name="Weng J.K."/>
            <person name="Willats W.W."/>
            <person name="Wipf D."/>
            <person name="Wolf P.G."/>
            <person name="Yang L."/>
            <person name="Zimmer A.D."/>
            <person name="Zhu Q."/>
            <person name="Mitros T."/>
            <person name="Hellsten U."/>
            <person name="Loque D."/>
            <person name="Otillar R."/>
            <person name="Salamov A."/>
            <person name="Schmutz J."/>
            <person name="Shapiro H."/>
            <person name="Lindquist E."/>
            <person name="Lucas S."/>
            <person name="Rokhsar D."/>
            <person name="Grigoriev I.V."/>
        </authorList>
    </citation>
    <scope>NUCLEOTIDE SEQUENCE [LARGE SCALE GENOMIC DNA]</scope>
</reference>
<gene>
    <name evidence="13" type="ORF">SELMODRAFT_88335</name>
</gene>
<feature type="transmembrane region" description="Helical" evidence="11">
    <location>
        <begin position="198"/>
        <end position="220"/>
    </location>
</feature>
<evidence type="ECO:0000256" key="9">
    <source>
        <dbReference type="ARBA" id="ARBA00023004"/>
    </source>
</evidence>
<keyword evidence="7" id="KW-0249">Electron transport</keyword>
<evidence type="ECO:0000259" key="12">
    <source>
        <dbReference type="PROSITE" id="PS50939"/>
    </source>
</evidence>
<dbReference type="KEGG" id="smo:SELMODRAFT_88335"/>